<organism evidence="1 2">
    <name type="scientific">Streptomyces tsukubensis (strain DSM 42081 / NBRC 108919 / NRRL 18488 / 9993)</name>
    <dbReference type="NCBI Taxonomy" id="1114943"/>
    <lineage>
        <taxon>Bacteria</taxon>
        <taxon>Bacillati</taxon>
        <taxon>Actinomycetota</taxon>
        <taxon>Actinomycetes</taxon>
        <taxon>Kitasatosporales</taxon>
        <taxon>Streptomycetaceae</taxon>
        <taxon>Streptomyces</taxon>
    </lineage>
</organism>
<reference evidence="1 2" key="1">
    <citation type="journal article" date="2012" name="J. Bacteriol.">
        <title>Draft genome of Streptomyces tsukubaensis NRRL 18488, the producer of the clinically important immunosuppressant tacrolimus (FK506).</title>
        <authorList>
            <person name="Barreiro C."/>
            <person name="Prieto C."/>
            <person name="Sola-Landa A."/>
            <person name="Solera E."/>
            <person name="Martinez-Castro M."/>
            <person name="Perez-Redondo R."/>
            <person name="Garcia-Estrada C."/>
            <person name="Aparicio J.F."/>
            <person name="Fernandez-Martinez L.T."/>
            <person name="Santos-Aberturas J."/>
            <person name="Salehi-Najafabadi Z."/>
            <person name="Rodriguez-Garcia A."/>
            <person name="Tauch A."/>
            <person name="Martin J.F."/>
        </authorList>
    </citation>
    <scope>NUCLEOTIDE SEQUENCE [LARGE SCALE GENOMIC DNA]</scope>
    <source>
        <strain evidence="2">DSM 42081 / NBRC 108919 / NRRL 18488 / 9993</strain>
    </source>
</reference>
<dbReference type="RefSeq" id="WP_006346666.1">
    <property type="nucleotide sequence ID" value="NZ_CP029159.1"/>
</dbReference>
<sequence>MPVLLYGRSRGLPATVVVLVVTALATAWFAPRIVRADGFADPANRLPLVLVAPLVAAVAIGTGLHTPSDELDRAASRAWWRPRLLHLLGLTGLAAGAFALAVTGSPEVYGSPAAIRNLLGCTGITLLTAVVAGAGVGWLPTVSYGALAYLLFQDPASGPAGWAVRPGPEAGPWTVAVVLYAAGAAAWLWRGARRGGG</sequence>
<proteinExistence type="predicted"/>
<accession>I2N621</accession>
<dbReference type="AlphaFoldDB" id="I2N621"/>
<evidence type="ECO:0008006" key="3">
    <source>
        <dbReference type="Google" id="ProtNLM"/>
    </source>
</evidence>
<dbReference type="Proteomes" id="UP000005940">
    <property type="component" value="Chromosome"/>
</dbReference>
<name>I2N621_STRT9</name>
<keyword evidence="2" id="KW-1185">Reference proteome</keyword>
<evidence type="ECO:0000313" key="1">
    <source>
        <dbReference type="EMBL" id="QKM71515.1"/>
    </source>
</evidence>
<protein>
    <recommendedName>
        <fullName evidence="3">ABC transporter permease</fullName>
    </recommendedName>
</protein>
<dbReference type="EMBL" id="CP029159">
    <property type="protein sequence ID" value="QKM71515.1"/>
    <property type="molecule type" value="Genomic_DNA"/>
</dbReference>
<gene>
    <name evidence="1" type="ORF">STSU_010565</name>
</gene>
<evidence type="ECO:0000313" key="2">
    <source>
        <dbReference type="Proteomes" id="UP000005940"/>
    </source>
</evidence>